<evidence type="ECO:0000256" key="2">
    <source>
        <dbReference type="ARBA" id="ARBA00018370"/>
    </source>
</evidence>
<dbReference type="PANTHER" id="PTHR47529:SF1">
    <property type="entry name" value="PERIPLASMIC CHAPERONE PPID"/>
    <property type="match status" value="1"/>
</dbReference>
<dbReference type="InterPro" id="IPR000297">
    <property type="entry name" value="PPIase_PpiC"/>
</dbReference>
<evidence type="ECO:0000313" key="16">
    <source>
        <dbReference type="EMBL" id="AIK95844.1"/>
    </source>
</evidence>
<reference evidence="16 17" key="1">
    <citation type="submission" date="2014-07" db="EMBL/GenBank/DDBJ databases">
        <title>Comparative genomic insights into amoeba endosymbionts belonging to the families of Holosporaceae and Candidatus Midichloriaceae within Rickettsiales.</title>
        <authorList>
            <person name="Wang Z."/>
            <person name="Wu M."/>
        </authorList>
    </citation>
    <scope>NUCLEOTIDE SEQUENCE [LARGE SCALE GENOMIC DNA]</scope>
    <source>
        <strain evidence="16">PRA3</strain>
    </source>
</reference>
<organism evidence="16 17">
    <name type="scientific">Candidatus Odyssella acanthamoebae</name>
    <dbReference type="NCBI Taxonomy" id="91604"/>
    <lineage>
        <taxon>Bacteria</taxon>
        <taxon>Pseudomonadati</taxon>
        <taxon>Pseudomonadota</taxon>
        <taxon>Alphaproteobacteria</taxon>
        <taxon>Holosporales</taxon>
        <taxon>Candidatus Paracaedibacteraceae</taxon>
        <taxon>Candidatus Odyssella</taxon>
    </lineage>
</organism>
<evidence type="ECO:0000256" key="9">
    <source>
        <dbReference type="ARBA" id="ARBA00030642"/>
    </source>
</evidence>
<dbReference type="PANTHER" id="PTHR47529">
    <property type="entry name" value="PEPTIDYL-PROLYL CIS-TRANS ISOMERASE D"/>
    <property type="match status" value="1"/>
</dbReference>
<dbReference type="InterPro" id="IPR052029">
    <property type="entry name" value="PpiD_chaperone"/>
</dbReference>
<keyword evidence="7 14" id="KW-0472">Membrane</keyword>
<sequence>MLQTFRKHSGSIFAKILFGLLVASFAFFGVGDMFRSYTAMQPVAKVGSISISQEEFLHSYQKIVTRLQTIAKGKLKPDDIRNLGVEKRVIDDLVNNAVLDNEIRRLGLMVSNAALESFIKSVQAFQNPQGQFDRNQFRYLLYNNEMSEAGFIQQSRESLLKQQLVGTLSAGIHLPTKYRHLMFDSQEQQKVFNVVYIPLSAAKTNAEPTDADLDQLYQTHQDLFVQPEYRTVSLLVVDPKKLQEAITVTAEQIKEEYENRQVEFTTPELRDVTQLTFSSKENAKKAHTALAEGKSLAAVSKEFKGDVRTYSAANKDKFSDEHSKAIFALNNDGITDVMSSAFGATIFKITNILSPKTKSLDEVKGKIGADLKSQLYSAQMNELQNKIEDGLGGGTPMKELAQQYNLSEINLPPMTIGGLDKEGKSAIPAELKEVVLENAFNQDEGIASSLINIADGRSIAVLVTKITSKTLPPLSDIRDEVAKTWRQTKQREAASKMAQDMAAAVKSHQDLVMQAKHYNLSVRTLQPISRVDLEEGKLIDEKVTPQALRAAFALSTSQATAAPLKDGYVVAMPVKVMPVDTSKMKDKRDNFDKALQLMVQRDFQDSYIMALKEVNKPEIRQDVINNLLTR</sequence>
<dbReference type="GO" id="GO:0003755">
    <property type="term" value="F:peptidyl-prolyl cis-trans isomerase activity"/>
    <property type="evidence" value="ECO:0007669"/>
    <property type="project" value="InterPro"/>
</dbReference>
<dbReference type="eggNOG" id="COG0760">
    <property type="taxonomic scope" value="Bacteria"/>
</dbReference>
<dbReference type="InterPro" id="IPR046357">
    <property type="entry name" value="PPIase_dom_sf"/>
</dbReference>
<dbReference type="GO" id="GO:0005886">
    <property type="term" value="C:plasma membrane"/>
    <property type="evidence" value="ECO:0007669"/>
    <property type="project" value="UniProtKB-SubCell"/>
</dbReference>
<dbReference type="STRING" id="91604.ID47_02475"/>
<dbReference type="KEGG" id="paca:ID47_02475"/>
<dbReference type="Pfam" id="PF13624">
    <property type="entry name" value="SurA_N_3"/>
    <property type="match status" value="1"/>
</dbReference>
<keyword evidence="5 14" id="KW-0812">Transmembrane</keyword>
<evidence type="ECO:0000256" key="12">
    <source>
        <dbReference type="ARBA" id="ARBA00040743"/>
    </source>
</evidence>
<dbReference type="SUPFAM" id="SSF109998">
    <property type="entry name" value="Triger factor/SurA peptide-binding domain-like"/>
    <property type="match status" value="1"/>
</dbReference>
<gene>
    <name evidence="16" type="ORF">ID47_02475</name>
</gene>
<evidence type="ECO:0000259" key="15">
    <source>
        <dbReference type="Pfam" id="PF13145"/>
    </source>
</evidence>
<dbReference type="HOGENOM" id="CLU_023843_2_1_5"/>
<evidence type="ECO:0000256" key="1">
    <source>
        <dbReference type="ARBA" id="ARBA00004382"/>
    </source>
</evidence>
<evidence type="ECO:0000256" key="4">
    <source>
        <dbReference type="ARBA" id="ARBA00022519"/>
    </source>
</evidence>
<dbReference type="Gene3D" id="3.10.50.40">
    <property type="match status" value="1"/>
</dbReference>
<accession>A0A077AUY0</accession>
<keyword evidence="8" id="KW-0143">Chaperone</keyword>
<dbReference type="EMBL" id="CP008941">
    <property type="protein sequence ID" value="AIK95844.1"/>
    <property type="molecule type" value="Genomic_DNA"/>
</dbReference>
<keyword evidence="3" id="KW-1003">Cell membrane</keyword>
<evidence type="ECO:0000256" key="5">
    <source>
        <dbReference type="ARBA" id="ARBA00022692"/>
    </source>
</evidence>
<keyword evidence="4" id="KW-0997">Cell inner membrane</keyword>
<evidence type="ECO:0000256" key="3">
    <source>
        <dbReference type="ARBA" id="ARBA00022475"/>
    </source>
</evidence>
<evidence type="ECO:0000256" key="11">
    <source>
        <dbReference type="ARBA" id="ARBA00038408"/>
    </source>
</evidence>
<evidence type="ECO:0000256" key="8">
    <source>
        <dbReference type="ARBA" id="ARBA00023186"/>
    </source>
</evidence>
<comment type="subcellular location">
    <subcellularLocation>
        <location evidence="1">Cell inner membrane</location>
        <topology evidence="1">Single-pass type II membrane protein</topology>
        <orientation evidence="1">Periplasmic side</orientation>
    </subcellularLocation>
</comment>
<feature type="domain" description="PpiC" evidence="15">
    <location>
        <begin position="248"/>
        <end position="364"/>
    </location>
</feature>
<comment type="similarity">
    <text evidence="11">Belongs to the PpiD chaperone family.</text>
</comment>
<proteinExistence type="inferred from homology"/>
<protein>
    <recommendedName>
        <fullName evidence="2">Parvulin-like PPIase</fullName>
    </recommendedName>
    <alternativeName>
        <fullName evidence="9">Peptidyl-prolyl cis-trans isomerase plp</fullName>
    </alternativeName>
    <alternativeName>
        <fullName evidence="12">Periplasmic chaperone PpiD</fullName>
    </alternativeName>
    <alternativeName>
        <fullName evidence="13">Periplasmic folding chaperone</fullName>
    </alternativeName>
    <alternativeName>
        <fullName evidence="10">Rotamase plp</fullName>
    </alternativeName>
</protein>
<evidence type="ECO:0000256" key="13">
    <source>
        <dbReference type="ARBA" id="ARBA00042775"/>
    </source>
</evidence>
<keyword evidence="6 14" id="KW-1133">Transmembrane helix</keyword>
<evidence type="ECO:0000313" key="17">
    <source>
        <dbReference type="Proteomes" id="UP000028926"/>
    </source>
</evidence>
<feature type="transmembrane region" description="Helical" evidence="14">
    <location>
        <begin position="12"/>
        <end position="31"/>
    </location>
</feature>
<evidence type="ECO:0000256" key="7">
    <source>
        <dbReference type="ARBA" id="ARBA00023136"/>
    </source>
</evidence>
<dbReference type="SUPFAM" id="SSF54534">
    <property type="entry name" value="FKBP-like"/>
    <property type="match status" value="1"/>
</dbReference>
<dbReference type="Proteomes" id="UP000028926">
    <property type="component" value="Chromosome"/>
</dbReference>
<dbReference type="Gene3D" id="1.10.4030.10">
    <property type="entry name" value="Porin chaperone SurA, peptide-binding domain"/>
    <property type="match status" value="1"/>
</dbReference>
<dbReference type="InterPro" id="IPR027304">
    <property type="entry name" value="Trigger_fact/SurA_dom_sf"/>
</dbReference>
<dbReference type="Pfam" id="PF13145">
    <property type="entry name" value="Rotamase_2"/>
    <property type="match status" value="1"/>
</dbReference>
<keyword evidence="17" id="KW-1185">Reference proteome</keyword>
<dbReference type="OrthoDB" id="9768393at2"/>
<name>A0A077AUY0_9PROT</name>
<dbReference type="RefSeq" id="WP_038463421.1">
    <property type="nucleotide sequence ID" value="NZ_CP008941.1"/>
</dbReference>
<evidence type="ECO:0000256" key="10">
    <source>
        <dbReference type="ARBA" id="ARBA00031484"/>
    </source>
</evidence>
<evidence type="ECO:0000256" key="14">
    <source>
        <dbReference type="SAM" id="Phobius"/>
    </source>
</evidence>
<dbReference type="AlphaFoldDB" id="A0A077AUY0"/>
<evidence type="ECO:0000256" key="6">
    <source>
        <dbReference type="ARBA" id="ARBA00022989"/>
    </source>
</evidence>